<feature type="domain" description="CAAX prenyl protease 2/Lysostaphin resistance protein A-like" evidence="2">
    <location>
        <begin position="121"/>
        <end position="207"/>
    </location>
</feature>
<dbReference type="Pfam" id="PF02517">
    <property type="entry name" value="Rce1-like"/>
    <property type="match status" value="1"/>
</dbReference>
<dbReference type="AlphaFoldDB" id="A0A3N4PYJ6"/>
<dbReference type="GO" id="GO:0008237">
    <property type="term" value="F:metallopeptidase activity"/>
    <property type="evidence" value="ECO:0007669"/>
    <property type="project" value="UniProtKB-KW"/>
</dbReference>
<feature type="transmembrane region" description="Helical" evidence="1">
    <location>
        <begin position="12"/>
        <end position="37"/>
    </location>
</feature>
<name>A0A3N4PYJ6_9BACT</name>
<feature type="transmembrane region" description="Helical" evidence="1">
    <location>
        <begin position="229"/>
        <end position="247"/>
    </location>
</feature>
<dbReference type="GO" id="GO:0080120">
    <property type="term" value="P:CAAX-box protein maturation"/>
    <property type="evidence" value="ECO:0007669"/>
    <property type="project" value="UniProtKB-ARBA"/>
</dbReference>
<accession>A0A3N4PYJ6</accession>
<feature type="transmembrane region" description="Helical" evidence="1">
    <location>
        <begin position="76"/>
        <end position="96"/>
    </location>
</feature>
<keyword evidence="1" id="KW-1133">Transmembrane helix</keyword>
<keyword evidence="4" id="KW-1185">Reference proteome</keyword>
<evidence type="ECO:0000313" key="4">
    <source>
        <dbReference type="Proteomes" id="UP000278351"/>
    </source>
</evidence>
<reference evidence="3 4" key="1">
    <citation type="submission" date="2018-11" db="EMBL/GenBank/DDBJ databases">
        <title>Chitinophaga lutea sp.nov., isolate from arsenic contaminated soil.</title>
        <authorList>
            <person name="Zong Y."/>
        </authorList>
    </citation>
    <scope>NUCLEOTIDE SEQUENCE [LARGE SCALE GENOMIC DNA]</scope>
    <source>
        <strain evidence="3 4">ZY74</strain>
    </source>
</reference>
<dbReference type="Proteomes" id="UP000278351">
    <property type="component" value="Unassembled WGS sequence"/>
</dbReference>
<feature type="transmembrane region" description="Helical" evidence="1">
    <location>
        <begin position="43"/>
        <end position="64"/>
    </location>
</feature>
<gene>
    <name evidence="3" type="ORF">EGT74_09890</name>
</gene>
<comment type="caution">
    <text evidence="3">The sequence shown here is derived from an EMBL/GenBank/DDBJ whole genome shotgun (WGS) entry which is preliminary data.</text>
</comment>
<dbReference type="PROSITE" id="PS51257">
    <property type="entry name" value="PROKAR_LIPOPROTEIN"/>
    <property type="match status" value="1"/>
</dbReference>
<dbReference type="GO" id="GO:0006508">
    <property type="term" value="P:proteolysis"/>
    <property type="evidence" value="ECO:0007669"/>
    <property type="project" value="UniProtKB-KW"/>
</dbReference>
<dbReference type="PANTHER" id="PTHR36435">
    <property type="entry name" value="SLR1288 PROTEIN"/>
    <property type="match status" value="1"/>
</dbReference>
<dbReference type="RefSeq" id="WP_123846316.1">
    <property type="nucleotide sequence ID" value="NZ_RPDH01000001.1"/>
</dbReference>
<dbReference type="OrthoDB" id="158986at2"/>
<feature type="transmembrane region" description="Helical" evidence="1">
    <location>
        <begin position="147"/>
        <end position="167"/>
    </location>
</feature>
<keyword evidence="3" id="KW-0378">Hydrolase</keyword>
<feature type="transmembrane region" description="Helical" evidence="1">
    <location>
        <begin position="199"/>
        <end position="223"/>
    </location>
</feature>
<organism evidence="3 4">
    <name type="scientific">Chitinophaga lutea</name>
    <dbReference type="NCBI Taxonomy" id="2488634"/>
    <lineage>
        <taxon>Bacteria</taxon>
        <taxon>Pseudomonadati</taxon>
        <taxon>Bacteroidota</taxon>
        <taxon>Chitinophagia</taxon>
        <taxon>Chitinophagales</taxon>
        <taxon>Chitinophagaceae</taxon>
        <taxon>Chitinophaga</taxon>
    </lineage>
</organism>
<evidence type="ECO:0000256" key="1">
    <source>
        <dbReference type="SAM" id="Phobius"/>
    </source>
</evidence>
<proteinExistence type="predicted"/>
<keyword evidence="1" id="KW-0812">Transmembrane</keyword>
<keyword evidence="3" id="KW-0645">Protease</keyword>
<evidence type="ECO:0000259" key="2">
    <source>
        <dbReference type="Pfam" id="PF02517"/>
    </source>
</evidence>
<dbReference type="GO" id="GO:0004175">
    <property type="term" value="F:endopeptidase activity"/>
    <property type="evidence" value="ECO:0007669"/>
    <property type="project" value="UniProtKB-ARBA"/>
</dbReference>
<dbReference type="PANTHER" id="PTHR36435:SF1">
    <property type="entry name" value="CAAX AMINO TERMINAL PROTEASE FAMILY PROTEIN"/>
    <property type="match status" value="1"/>
</dbReference>
<keyword evidence="1" id="KW-0472">Membrane</keyword>
<sequence length="264" mass="28757">MYVKTLNGLSLNGAWTLQLSLYACWVLGFAATWFFTGDALPEIPFLLAAISLVSLAAVIVYVLVRRQHEFRLVPRINISLETFLLAFSMALALVVVKDALAYILPLPAWPELSFTSIHTSSFAVILVSVVLAAFMEEMLFRGIIMEALLHRYSGGIALLQSSLLYMLAHPDPAQMPGSLLLGLLAGFFYLRLRDLCSCFLIHLIHNVATAVVALSGGSLQFAISDPYTYVALVTGCALALAAGFFILRNITPAGHPKKQVLLAK</sequence>
<evidence type="ECO:0000313" key="3">
    <source>
        <dbReference type="EMBL" id="RPE13802.1"/>
    </source>
</evidence>
<keyword evidence="3" id="KW-0482">Metalloprotease</keyword>
<dbReference type="EMBL" id="RPDH01000001">
    <property type="protein sequence ID" value="RPE13802.1"/>
    <property type="molecule type" value="Genomic_DNA"/>
</dbReference>
<dbReference type="InterPro" id="IPR052710">
    <property type="entry name" value="CAAX_protease"/>
</dbReference>
<feature type="transmembrane region" description="Helical" evidence="1">
    <location>
        <begin position="173"/>
        <end position="192"/>
    </location>
</feature>
<protein>
    <submittedName>
        <fullName evidence="3">CPBP family intramembrane metalloprotease</fullName>
    </submittedName>
</protein>
<dbReference type="InterPro" id="IPR003675">
    <property type="entry name" value="Rce1/LyrA-like_dom"/>
</dbReference>
<feature type="transmembrane region" description="Helical" evidence="1">
    <location>
        <begin position="116"/>
        <end position="135"/>
    </location>
</feature>